<dbReference type="Proteomes" id="UP001500383">
    <property type="component" value="Unassembled WGS sequence"/>
</dbReference>
<keyword evidence="3" id="KW-1185">Reference proteome</keyword>
<proteinExistence type="predicted"/>
<reference evidence="2 3" key="1">
    <citation type="journal article" date="2019" name="Int. J. Syst. Evol. Microbiol.">
        <title>The Global Catalogue of Microorganisms (GCM) 10K type strain sequencing project: providing services to taxonomists for standard genome sequencing and annotation.</title>
        <authorList>
            <consortium name="The Broad Institute Genomics Platform"/>
            <consortium name="The Broad Institute Genome Sequencing Center for Infectious Disease"/>
            <person name="Wu L."/>
            <person name="Ma J."/>
        </authorList>
    </citation>
    <scope>NUCLEOTIDE SEQUENCE [LARGE SCALE GENOMIC DNA]</scope>
    <source>
        <strain evidence="2 3">JCM 16002</strain>
    </source>
</reference>
<evidence type="ECO:0000256" key="1">
    <source>
        <dbReference type="SAM" id="MobiDB-lite"/>
    </source>
</evidence>
<feature type="region of interest" description="Disordered" evidence="1">
    <location>
        <begin position="1"/>
        <end position="54"/>
    </location>
</feature>
<evidence type="ECO:0000313" key="3">
    <source>
        <dbReference type="Proteomes" id="UP001500383"/>
    </source>
</evidence>
<sequence>MLICSETYASASARPPGAGSRPRIRWWERSKSGSSSQYHRLPSRTGTRRNTGWGSTIRDAIASETASQSGISENHTNDVMYMRLSGRSMCNHN</sequence>
<evidence type="ECO:0000313" key="2">
    <source>
        <dbReference type="EMBL" id="GAA1700311.1"/>
    </source>
</evidence>
<comment type="caution">
    <text evidence="2">The sequence shown here is derived from an EMBL/GenBank/DDBJ whole genome shotgun (WGS) entry which is preliminary data.</text>
</comment>
<feature type="compositionally biased region" description="Low complexity" evidence="1">
    <location>
        <begin position="9"/>
        <end position="21"/>
    </location>
</feature>
<protein>
    <submittedName>
        <fullName evidence="2">Uncharacterized protein</fullName>
    </submittedName>
</protein>
<gene>
    <name evidence="2" type="ORF">GCM10009831_06040</name>
</gene>
<dbReference type="EMBL" id="BAAAQG010000003">
    <property type="protein sequence ID" value="GAA1700311.1"/>
    <property type="molecule type" value="Genomic_DNA"/>
</dbReference>
<feature type="compositionally biased region" description="Polar residues" evidence="1">
    <location>
        <begin position="32"/>
        <end position="54"/>
    </location>
</feature>
<accession>A0ABN2I8B4</accession>
<organism evidence="2 3">
    <name type="scientific">Dietzia cercidiphylli</name>
    <dbReference type="NCBI Taxonomy" id="498199"/>
    <lineage>
        <taxon>Bacteria</taxon>
        <taxon>Bacillati</taxon>
        <taxon>Actinomycetota</taxon>
        <taxon>Actinomycetes</taxon>
        <taxon>Mycobacteriales</taxon>
        <taxon>Dietziaceae</taxon>
        <taxon>Dietzia</taxon>
    </lineage>
</organism>
<name>A0ABN2I8B4_9ACTN</name>